<organism evidence="5 6">
    <name type="scientific">Kibdelosporangium aridum</name>
    <dbReference type="NCBI Taxonomy" id="2030"/>
    <lineage>
        <taxon>Bacteria</taxon>
        <taxon>Bacillati</taxon>
        <taxon>Actinomycetota</taxon>
        <taxon>Actinomycetes</taxon>
        <taxon>Pseudonocardiales</taxon>
        <taxon>Pseudonocardiaceae</taxon>
        <taxon>Kibdelosporangium</taxon>
    </lineage>
</organism>
<dbReference type="Pfam" id="PF00196">
    <property type="entry name" value="GerE"/>
    <property type="match status" value="1"/>
</dbReference>
<dbReference type="RefSeq" id="WP_037268574.1">
    <property type="nucleotide sequence ID" value="NZ_QHKI01000037.1"/>
</dbReference>
<dbReference type="AlphaFoldDB" id="A0A428Z0P1"/>
<dbReference type="InterPro" id="IPR011006">
    <property type="entry name" value="CheY-like_superfamily"/>
</dbReference>
<dbReference type="InterPro" id="IPR016032">
    <property type="entry name" value="Sig_transdc_resp-reg_C-effctor"/>
</dbReference>
<dbReference type="CDD" id="cd06170">
    <property type="entry name" value="LuxR_C_like"/>
    <property type="match status" value="1"/>
</dbReference>
<dbReference type="Proteomes" id="UP000287547">
    <property type="component" value="Unassembled WGS sequence"/>
</dbReference>
<feature type="domain" description="Response regulatory" evidence="4">
    <location>
        <begin position="3"/>
        <end position="119"/>
    </location>
</feature>
<dbReference type="EMBL" id="QHKI01000037">
    <property type="protein sequence ID" value="RSM78128.1"/>
    <property type="molecule type" value="Genomic_DNA"/>
</dbReference>
<dbReference type="SUPFAM" id="SSF52172">
    <property type="entry name" value="CheY-like"/>
    <property type="match status" value="1"/>
</dbReference>
<feature type="domain" description="HTH luxR-type" evidence="3">
    <location>
        <begin position="134"/>
        <end position="199"/>
    </location>
</feature>
<dbReference type="OrthoDB" id="9808843at2"/>
<feature type="modified residue" description="4-aspartylphosphate" evidence="2">
    <location>
        <position position="54"/>
    </location>
</feature>
<evidence type="ECO:0000259" key="4">
    <source>
        <dbReference type="PROSITE" id="PS50110"/>
    </source>
</evidence>
<gene>
    <name evidence="5" type="ORF">DMH04_33745</name>
</gene>
<proteinExistence type="predicted"/>
<dbReference type="GO" id="GO:0000160">
    <property type="term" value="P:phosphorelay signal transduction system"/>
    <property type="evidence" value="ECO:0007669"/>
    <property type="project" value="InterPro"/>
</dbReference>
<dbReference type="SUPFAM" id="SSF46894">
    <property type="entry name" value="C-terminal effector domain of the bipartite response regulators"/>
    <property type="match status" value="1"/>
</dbReference>
<comment type="caution">
    <text evidence="5">The sequence shown here is derived from an EMBL/GenBank/DDBJ whole genome shotgun (WGS) entry which is preliminary data.</text>
</comment>
<dbReference type="Gene3D" id="3.40.50.2300">
    <property type="match status" value="1"/>
</dbReference>
<dbReference type="GO" id="GO:0006355">
    <property type="term" value="P:regulation of DNA-templated transcription"/>
    <property type="evidence" value="ECO:0007669"/>
    <property type="project" value="InterPro"/>
</dbReference>
<accession>A0A428Z0P1</accession>
<evidence type="ECO:0000313" key="5">
    <source>
        <dbReference type="EMBL" id="RSM78128.1"/>
    </source>
</evidence>
<dbReference type="PANTHER" id="PTHR43214:SF42">
    <property type="entry name" value="TRANSCRIPTIONAL REGULATORY PROTEIN DESR"/>
    <property type="match status" value="1"/>
</dbReference>
<dbReference type="PROSITE" id="PS50043">
    <property type="entry name" value="HTH_LUXR_2"/>
    <property type="match status" value="1"/>
</dbReference>
<dbReference type="GO" id="GO:0003677">
    <property type="term" value="F:DNA binding"/>
    <property type="evidence" value="ECO:0007669"/>
    <property type="project" value="UniProtKB-KW"/>
</dbReference>
<sequence length="201" mass="21390">MIRVLLGEHRQLIRGALIALLSLEADVDVVAQPGHGDHVVPTALHTMPDVAVLDIDLPRMGGVAVAQALRERLPKCCTMVLAGQCRPADLLKALTVGVRGVVAFDSPAKDLAHGIRRVMSGERVMEAELVAAAVEIGSNPLSARETDVLRAAETGISTKEIATLLSLSPATVRNYLSTARSKIGGRNRIDTIRIARDAGWL</sequence>
<dbReference type="SMART" id="SM00421">
    <property type="entry name" value="HTH_LUXR"/>
    <property type="match status" value="1"/>
</dbReference>
<evidence type="ECO:0000256" key="1">
    <source>
        <dbReference type="ARBA" id="ARBA00023125"/>
    </source>
</evidence>
<protein>
    <submittedName>
        <fullName evidence="5">DNA-binding response regulator</fullName>
    </submittedName>
</protein>
<dbReference type="InterPro" id="IPR001789">
    <property type="entry name" value="Sig_transdc_resp-reg_receiver"/>
</dbReference>
<keyword evidence="1 5" id="KW-0238">DNA-binding</keyword>
<dbReference type="PROSITE" id="PS50110">
    <property type="entry name" value="RESPONSE_REGULATORY"/>
    <property type="match status" value="1"/>
</dbReference>
<evidence type="ECO:0000256" key="2">
    <source>
        <dbReference type="PROSITE-ProRule" id="PRU00169"/>
    </source>
</evidence>
<dbReference type="SMART" id="SM00448">
    <property type="entry name" value="REC"/>
    <property type="match status" value="1"/>
</dbReference>
<evidence type="ECO:0000259" key="3">
    <source>
        <dbReference type="PROSITE" id="PS50043"/>
    </source>
</evidence>
<dbReference type="PANTHER" id="PTHR43214">
    <property type="entry name" value="TWO-COMPONENT RESPONSE REGULATOR"/>
    <property type="match status" value="1"/>
</dbReference>
<dbReference type="PRINTS" id="PR00038">
    <property type="entry name" value="HTHLUXR"/>
</dbReference>
<name>A0A428Z0P1_KIBAR</name>
<dbReference type="Pfam" id="PF00072">
    <property type="entry name" value="Response_reg"/>
    <property type="match status" value="1"/>
</dbReference>
<dbReference type="InterPro" id="IPR039420">
    <property type="entry name" value="WalR-like"/>
</dbReference>
<evidence type="ECO:0000313" key="6">
    <source>
        <dbReference type="Proteomes" id="UP000287547"/>
    </source>
</evidence>
<reference evidence="5 6" key="1">
    <citation type="submission" date="2018-05" db="EMBL/GenBank/DDBJ databases">
        <title>Evolution of GPA BGCs.</title>
        <authorList>
            <person name="Waglechner N."/>
            <person name="Wright G.D."/>
        </authorList>
    </citation>
    <scope>NUCLEOTIDE SEQUENCE [LARGE SCALE GENOMIC DNA]</scope>
    <source>
        <strain evidence="5 6">A82846</strain>
    </source>
</reference>
<keyword evidence="2" id="KW-0597">Phosphoprotein</keyword>
<dbReference type="InterPro" id="IPR000792">
    <property type="entry name" value="Tscrpt_reg_LuxR_C"/>
</dbReference>